<evidence type="ECO:0000256" key="1">
    <source>
        <dbReference type="SAM" id="SignalP"/>
    </source>
</evidence>
<dbReference type="EMBL" id="KB097700">
    <property type="protein sequence ID" value="ESN91611.1"/>
    <property type="molecule type" value="Genomic_DNA"/>
</dbReference>
<dbReference type="AlphaFoldDB" id="T1EX54"/>
<organism evidence="3 4">
    <name type="scientific">Helobdella robusta</name>
    <name type="common">Californian leech</name>
    <dbReference type="NCBI Taxonomy" id="6412"/>
    <lineage>
        <taxon>Eukaryota</taxon>
        <taxon>Metazoa</taxon>
        <taxon>Spiralia</taxon>
        <taxon>Lophotrochozoa</taxon>
        <taxon>Annelida</taxon>
        <taxon>Clitellata</taxon>
        <taxon>Hirudinea</taxon>
        <taxon>Rhynchobdellida</taxon>
        <taxon>Glossiphoniidae</taxon>
        <taxon>Helobdella</taxon>
    </lineage>
</organism>
<dbReference type="PANTHER" id="PTHR20908:SF1">
    <property type="entry name" value="LD15586P"/>
    <property type="match status" value="1"/>
</dbReference>
<feature type="chain" id="PRO_5010980105" evidence="1">
    <location>
        <begin position="19"/>
        <end position="380"/>
    </location>
</feature>
<keyword evidence="4" id="KW-1185">Reference proteome</keyword>
<dbReference type="EnsemblMetazoa" id="HelroT165664">
    <property type="protein sequence ID" value="HelroP165664"/>
    <property type="gene ID" value="HelroG165664"/>
</dbReference>
<feature type="signal peptide" evidence="1">
    <location>
        <begin position="1"/>
        <end position="18"/>
    </location>
</feature>
<dbReference type="RefSeq" id="XP_009030441.1">
    <property type="nucleotide sequence ID" value="XM_009032193.1"/>
</dbReference>
<evidence type="ECO:0000313" key="4">
    <source>
        <dbReference type="Proteomes" id="UP000015101"/>
    </source>
</evidence>
<keyword evidence="1" id="KW-0732">Signal</keyword>
<proteinExistence type="predicted"/>
<reference evidence="3" key="3">
    <citation type="submission" date="2015-06" db="UniProtKB">
        <authorList>
            <consortium name="EnsemblMetazoa"/>
        </authorList>
    </citation>
    <scope>IDENTIFICATION</scope>
</reference>
<dbReference type="PANTHER" id="PTHR20908">
    <property type="entry name" value="LD15586P"/>
    <property type="match status" value="1"/>
</dbReference>
<gene>
    <name evidence="3" type="primary">20201154</name>
    <name evidence="2" type="ORF">HELRODRAFT_165664</name>
</gene>
<protein>
    <submittedName>
        <fullName evidence="2 3">Uncharacterized protein</fullName>
    </submittedName>
</protein>
<evidence type="ECO:0000313" key="2">
    <source>
        <dbReference type="EMBL" id="ESN91611.1"/>
    </source>
</evidence>
<accession>T1EX54</accession>
<sequence>MRLLTKAIAIMFILMVRSCRETQCSLECYVGDYTKDANLNVIKCNRKTQMCFTAIPNGKESEASYQGCTHFNFGAENDAFIYNDRLEVSLITYYVCKENLCNRVENYRKLLAKEIPKKTIATVNTNVVADEVKLPKKITKEQLSSSLTFQSVVTLPVKETLSKPKNCVLFFTHFESEPTTIDTISSIYNDLGLDVIIIKPKQSHLFLPESGKSLVDDLISKLSGNNLPLNVGQFLVHSTASGAFYYAIFTDQLNKIGGSFQLNRIRGQVFDGLVLNDPATTLGFYRSSLPKFFVLGKDIFENSARNFIENPLNVETLIFHTMDNARCEEADSLIDRWSKCNYLNINISSWERSVNKENYLSHPKQYERTLETFIMKTGLI</sequence>
<reference evidence="4" key="1">
    <citation type="submission" date="2012-12" db="EMBL/GenBank/DDBJ databases">
        <authorList>
            <person name="Hellsten U."/>
            <person name="Grimwood J."/>
            <person name="Chapman J.A."/>
            <person name="Shapiro H."/>
            <person name="Aerts A."/>
            <person name="Otillar R.P."/>
            <person name="Terry A.Y."/>
            <person name="Boore J.L."/>
            <person name="Simakov O."/>
            <person name="Marletaz F."/>
            <person name="Cho S.-J."/>
            <person name="Edsinger-Gonzales E."/>
            <person name="Havlak P."/>
            <person name="Kuo D.-H."/>
            <person name="Larsson T."/>
            <person name="Lv J."/>
            <person name="Arendt D."/>
            <person name="Savage R."/>
            <person name="Osoegawa K."/>
            <person name="de Jong P."/>
            <person name="Lindberg D.R."/>
            <person name="Seaver E.C."/>
            <person name="Weisblat D.A."/>
            <person name="Putnam N.H."/>
            <person name="Grigoriev I.V."/>
            <person name="Rokhsar D.S."/>
        </authorList>
    </citation>
    <scope>NUCLEOTIDE SEQUENCE</scope>
</reference>
<dbReference type="HOGENOM" id="CLU_728212_0_0_1"/>
<reference evidence="2 4" key="2">
    <citation type="journal article" date="2013" name="Nature">
        <title>Insights into bilaterian evolution from three spiralian genomes.</title>
        <authorList>
            <person name="Simakov O."/>
            <person name="Marletaz F."/>
            <person name="Cho S.J."/>
            <person name="Edsinger-Gonzales E."/>
            <person name="Havlak P."/>
            <person name="Hellsten U."/>
            <person name="Kuo D.H."/>
            <person name="Larsson T."/>
            <person name="Lv J."/>
            <person name="Arendt D."/>
            <person name="Savage R."/>
            <person name="Osoegawa K."/>
            <person name="de Jong P."/>
            <person name="Grimwood J."/>
            <person name="Chapman J.A."/>
            <person name="Shapiro H."/>
            <person name="Aerts A."/>
            <person name="Otillar R.P."/>
            <person name="Terry A.Y."/>
            <person name="Boore J.L."/>
            <person name="Grigoriev I.V."/>
            <person name="Lindberg D.R."/>
            <person name="Seaver E.C."/>
            <person name="Weisblat D.A."/>
            <person name="Putnam N.H."/>
            <person name="Rokhsar D.S."/>
        </authorList>
    </citation>
    <scope>NUCLEOTIDE SEQUENCE</scope>
</reference>
<dbReference type="OrthoDB" id="77878at2759"/>
<dbReference type="Proteomes" id="UP000015101">
    <property type="component" value="Unassembled WGS sequence"/>
</dbReference>
<dbReference type="GeneID" id="20201154"/>
<dbReference type="KEGG" id="hro:HELRODRAFT_165664"/>
<evidence type="ECO:0000313" key="3">
    <source>
        <dbReference type="EnsemblMetazoa" id="HelroP165664"/>
    </source>
</evidence>
<name>T1EX54_HELRO</name>
<dbReference type="CTD" id="20201154"/>
<dbReference type="EMBL" id="AMQM01002139">
    <property type="status" value="NOT_ANNOTATED_CDS"/>
    <property type="molecule type" value="Genomic_DNA"/>
</dbReference>
<dbReference type="InParanoid" id="T1EX54"/>